<comment type="caution">
    <text evidence="7">The sequence shown here is derived from an EMBL/GenBank/DDBJ whole genome shotgun (WGS) entry which is preliminary data.</text>
</comment>
<dbReference type="OrthoDB" id="1077582at2759"/>
<evidence type="ECO:0000256" key="3">
    <source>
        <dbReference type="ARBA" id="ARBA00022989"/>
    </source>
</evidence>
<keyword evidence="3 5" id="KW-1133">Transmembrane helix</keyword>
<feature type="transmembrane region" description="Helical" evidence="5">
    <location>
        <begin position="6"/>
        <end position="22"/>
    </location>
</feature>
<proteinExistence type="predicted"/>
<feature type="transmembrane region" description="Helical" evidence="5">
    <location>
        <begin position="122"/>
        <end position="142"/>
    </location>
</feature>
<feature type="transmembrane region" description="Helical" evidence="5">
    <location>
        <begin position="148"/>
        <end position="169"/>
    </location>
</feature>
<evidence type="ECO:0000256" key="4">
    <source>
        <dbReference type="ARBA" id="ARBA00023136"/>
    </source>
</evidence>
<keyword evidence="4 5" id="KW-0472">Membrane</keyword>
<evidence type="ECO:0000256" key="1">
    <source>
        <dbReference type="ARBA" id="ARBA00004141"/>
    </source>
</evidence>
<name>A0A9P8ICN9_9PEZI</name>
<organism evidence="7 8">
    <name type="scientific">Glutinoglossum americanum</name>
    <dbReference type="NCBI Taxonomy" id="1670608"/>
    <lineage>
        <taxon>Eukaryota</taxon>
        <taxon>Fungi</taxon>
        <taxon>Dikarya</taxon>
        <taxon>Ascomycota</taxon>
        <taxon>Pezizomycotina</taxon>
        <taxon>Geoglossomycetes</taxon>
        <taxon>Geoglossales</taxon>
        <taxon>Geoglossaceae</taxon>
        <taxon>Glutinoglossum</taxon>
    </lineage>
</organism>
<evidence type="ECO:0000256" key="5">
    <source>
        <dbReference type="SAM" id="Phobius"/>
    </source>
</evidence>
<keyword evidence="2 5" id="KW-0812">Transmembrane</keyword>
<dbReference type="GO" id="GO:0016020">
    <property type="term" value="C:membrane"/>
    <property type="evidence" value="ECO:0007669"/>
    <property type="project" value="UniProtKB-SubCell"/>
</dbReference>
<feature type="transmembrane region" description="Helical" evidence="5">
    <location>
        <begin position="206"/>
        <end position="224"/>
    </location>
</feature>
<comment type="subcellular location">
    <subcellularLocation>
        <location evidence="1">Membrane</location>
        <topology evidence="1">Multi-pass membrane protein</topology>
    </subcellularLocation>
</comment>
<evidence type="ECO:0000256" key="2">
    <source>
        <dbReference type="ARBA" id="ARBA00022692"/>
    </source>
</evidence>
<dbReference type="Pfam" id="PF13813">
    <property type="entry name" value="MBOAT_2"/>
    <property type="match status" value="1"/>
</dbReference>
<gene>
    <name evidence="7" type="ORF">FGG08_000649</name>
</gene>
<dbReference type="AlphaFoldDB" id="A0A9P8ICN9"/>
<dbReference type="EMBL" id="JAGHQL010000008">
    <property type="protein sequence ID" value="KAH0545195.1"/>
    <property type="molecule type" value="Genomic_DNA"/>
</dbReference>
<feature type="transmembrane region" description="Helical" evidence="5">
    <location>
        <begin position="181"/>
        <end position="200"/>
    </location>
</feature>
<dbReference type="InterPro" id="IPR032805">
    <property type="entry name" value="Wax_synthase_dom"/>
</dbReference>
<reference evidence="7" key="1">
    <citation type="submission" date="2021-03" db="EMBL/GenBank/DDBJ databases">
        <title>Comparative genomics and phylogenomic investigation of the class Geoglossomycetes provide insights into ecological specialization and systematics.</title>
        <authorList>
            <person name="Melie T."/>
            <person name="Pirro S."/>
            <person name="Miller A.N."/>
            <person name="Quandt A."/>
        </authorList>
    </citation>
    <scope>NUCLEOTIDE SEQUENCE</scope>
    <source>
        <strain evidence="7">GBOQ0MN5Z8</strain>
    </source>
</reference>
<feature type="domain" description="Wax synthase" evidence="6">
    <location>
        <begin position="75"/>
        <end position="152"/>
    </location>
</feature>
<sequence length="234" mass="26220">MLFRIFILALLIDFVGNGYLFAYGRPSNFYTQPFWPNQILLAWICLAHVWAHLDASYSVAALTTTVLGIYSPRDWPPLFGSISDSWTVRRFWGLSPISTITTAVTRTLGFRKGSILSRYTQLYGGFFMSAAMHAFGCIMAAHQDVGNFRFLILQPFAITAEDIVIAIMKKLGYRGGRLAKVMGYLWVVAWLTWSLGNWAAGRISVGTYRLPGVVPYSLAAWFGIRNGPNGRKID</sequence>
<evidence type="ECO:0000313" key="8">
    <source>
        <dbReference type="Proteomes" id="UP000698800"/>
    </source>
</evidence>
<accession>A0A9P8ICN9</accession>
<evidence type="ECO:0000313" key="7">
    <source>
        <dbReference type="EMBL" id="KAH0545195.1"/>
    </source>
</evidence>
<feature type="transmembrane region" description="Helical" evidence="5">
    <location>
        <begin position="34"/>
        <end position="53"/>
    </location>
</feature>
<dbReference type="Proteomes" id="UP000698800">
    <property type="component" value="Unassembled WGS sequence"/>
</dbReference>
<evidence type="ECO:0000259" key="6">
    <source>
        <dbReference type="Pfam" id="PF13813"/>
    </source>
</evidence>
<protein>
    <recommendedName>
        <fullName evidence="6">Wax synthase domain-containing protein</fullName>
    </recommendedName>
</protein>
<keyword evidence="8" id="KW-1185">Reference proteome</keyword>